<evidence type="ECO:0000256" key="1">
    <source>
        <dbReference type="SAM" id="Phobius"/>
    </source>
</evidence>
<feature type="transmembrane region" description="Helical" evidence="1">
    <location>
        <begin position="6"/>
        <end position="24"/>
    </location>
</feature>
<sequence>MSVLVCLGWYGMVTGQSVVLWSRLHLIVHHPRQIRWVLYMIITSFFVFHVPVTILFLGSNAGQNHFVGPFNVYEKIQLAGFSTQETIISGLYIWHASRALKPIMARKARDGRNVMIHLVLVNVIVIIMDCSLLATEYTNNFEIQTTYKTVVYSVKLKMEFSVINRLTCLVMNNDSENPIPPPSILPCDGFDPVDGEIADGRRSSCISQLDNDQNRPTIRLSLPIRASECFSSSASNKLSISGDESFMTGAIKRPEKSHPR</sequence>
<name>A0AAD4CYZ5_ASPNN</name>
<gene>
    <name evidence="3" type="ORF">FE257_000229</name>
</gene>
<feature type="transmembrane region" description="Helical" evidence="1">
    <location>
        <begin position="36"/>
        <end position="56"/>
    </location>
</feature>
<keyword evidence="1" id="KW-0812">Transmembrane</keyword>
<dbReference type="PANTHER" id="PTHR37013:SF3">
    <property type="entry name" value="INTEGRAL MEMBRANE PROTEIN (AFU_ORTHOLOGUE AFUA_1G05950)"/>
    <property type="match status" value="1"/>
</dbReference>
<dbReference type="PANTHER" id="PTHR37013">
    <property type="entry name" value="INTEGRAL MEMBRANE PROTEIN (AFU_ORTHOLOGUE AFUA_1G05950)-RELATED"/>
    <property type="match status" value="1"/>
</dbReference>
<feature type="transmembrane region" description="Helical" evidence="1">
    <location>
        <begin position="114"/>
        <end position="134"/>
    </location>
</feature>
<keyword evidence="1" id="KW-0472">Membrane</keyword>
<dbReference type="Proteomes" id="UP001194746">
    <property type="component" value="Unassembled WGS sequence"/>
</dbReference>
<accession>A0AAD4CYZ5</accession>
<organism evidence="3 4">
    <name type="scientific">Aspergillus nanangensis</name>
    <dbReference type="NCBI Taxonomy" id="2582783"/>
    <lineage>
        <taxon>Eukaryota</taxon>
        <taxon>Fungi</taxon>
        <taxon>Dikarya</taxon>
        <taxon>Ascomycota</taxon>
        <taxon>Pezizomycotina</taxon>
        <taxon>Eurotiomycetes</taxon>
        <taxon>Eurotiomycetidae</taxon>
        <taxon>Eurotiales</taxon>
        <taxon>Aspergillaceae</taxon>
        <taxon>Aspergillus</taxon>
        <taxon>Aspergillus subgen. Circumdati</taxon>
    </lineage>
</organism>
<dbReference type="EMBL" id="VCAU01000001">
    <property type="protein sequence ID" value="KAF9895325.1"/>
    <property type="molecule type" value="Genomic_DNA"/>
</dbReference>
<feature type="domain" description="DUF7703" evidence="2">
    <location>
        <begin position="2"/>
        <end position="169"/>
    </location>
</feature>
<evidence type="ECO:0000313" key="3">
    <source>
        <dbReference type="EMBL" id="KAF9895325.1"/>
    </source>
</evidence>
<proteinExistence type="predicted"/>
<evidence type="ECO:0000259" key="2">
    <source>
        <dbReference type="Pfam" id="PF24802"/>
    </source>
</evidence>
<keyword evidence="4" id="KW-1185">Reference proteome</keyword>
<reference evidence="3" key="1">
    <citation type="journal article" date="2019" name="Beilstein J. Org. Chem.">
        <title>Nanangenines: drimane sesquiterpenoids as the dominant metabolite cohort of a novel Australian fungus, Aspergillus nanangensis.</title>
        <authorList>
            <person name="Lacey H.J."/>
            <person name="Gilchrist C.L.M."/>
            <person name="Crombie A."/>
            <person name="Kalaitzis J.A."/>
            <person name="Vuong D."/>
            <person name="Rutledge P.J."/>
            <person name="Turner P."/>
            <person name="Pitt J.I."/>
            <person name="Lacey E."/>
            <person name="Chooi Y.H."/>
            <person name="Piggott A.M."/>
        </authorList>
    </citation>
    <scope>NUCLEOTIDE SEQUENCE</scope>
    <source>
        <strain evidence="3">MST-FP2251</strain>
    </source>
</reference>
<comment type="caution">
    <text evidence="3">The sequence shown here is derived from an EMBL/GenBank/DDBJ whole genome shotgun (WGS) entry which is preliminary data.</text>
</comment>
<protein>
    <recommendedName>
        <fullName evidence="2">DUF7703 domain-containing protein</fullName>
    </recommendedName>
</protein>
<dbReference type="InterPro" id="IPR056120">
    <property type="entry name" value="DUF7703"/>
</dbReference>
<dbReference type="AlphaFoldDB" id="A0AAD4CYZ5"/>
<reference evidence="3" key="2">
    <citation type="submission" date="2020-02" db="EMBL/GenBank/DDBJ databases">
        <authorList>
            <person name="Gilchrist C.L.M."/>
            <person name="Chooi Y.-H."/>
        </authorList>
    </citation>
    <scope>NUCLEOTIDE SEQUENCE</scope>
    <source>
        <strain evidence="3">MST-FP2251</strain>
    </source>
</reference>
<keyword evidence="1" id="KW-1133">Transmembrane helix</keyword>
<dbReference type="Pfam" id="PF24802">
    <property type="entry name" value="DUF7703"/>
    <property type="match status" value="1"/>
</dbReference>
<evidence type="ECO:0000313" key="4">
    <source>
        <dbReference type="Proteomes" id="UP001194746"/>
    </source>
</evidence>